<dbReference type="Proteomes" id="UP000196594">
    <property type="component" value="Unassembled WGS sequence"/>
</dbReference>
<sequence>MLVTKALPQDVAFLAFVPYAQTSVLLSLRFRRKINFAVTAGNSLVAKGASRQLQSPPLHSNHLF</sequence>
<protein>
    <submittedName>
        <fullName evidence="1">Uncharacterized protein</fullName>
    </submittedName>
</protein>
<proteinExistence type="predicted"/>
<gene>
    <name evidence="1" type="ORF">CBM15_00730</name>
</gene>
<keyword evidence="2" id="KW-1185">Reference proteome</keyword>
<accession>A0ABX3ZL29</accession>
<evidence type="ECO:0000313" key="2">
    <source>
        <dbReference type="Proteomes" id="UP000196594"/>
    </source>
</evidence>
<organism evidence="1 2">
    <name type="scientific">Solibacillus kalamii</name>
    <dbReference type="NCBI Taxonomy" id="1748298"/>
    <lineage>
        <taxon>Bacteria</taxon>
        <taxon>Bacillati</taxon>
        <taxon>Bacillota</taxon>
        <taxon>Bacilli</taxon>
        <taxon>Bacillales</taxon>
        <taxon>Caryophanaceae</taxon>
        <taxon>Solibacillus</taxon>
    </lineage>
</organism>
<reference evidence="1 2" key="1">
    <citation type="journal article" date="2017" name="Int. J. Syst. Evol. Microbiol.">
        <title>Solibacillus kalamii sp. nov., isolated from a high-efficiency particulate arrestance filter system used in the International Space Station.</title>
        <authorList>
            <person name="Checinska Sielaff A."/>
            <person name="Kumar R.M."/>
            <person name="Pal D."/>
            <person name="Mayilraj S."/>
            <person name="Venkateswaran K."/>
        </authorList>
    </citation>
    <scope>NUCLEOTIDE SEQUENCE [LARGE SCALE GENOMIC DNA]</scope>
    <source>
        <strain evidence="1 2">ISSFR-015</strain>
    </source>
</reference>
<comment type="caution">
    <text evidence="1">The sequence shown here is derived from an EMBL/GenBank/DDBJ whole genome shotgun (WGS) entry which is preliminary data.</text>
</comment>
<evidence type="ECO:0000313" key="1">
    <source>
        <dbReference type="EMBL" id="OUZ40414.1"/>
    </source>
</evidence>
<dbReference type="EMBL" id="NHNT01000001">
    <property type="protein sequence ID" value="OUZ40414.1"/>
    <property type="molecule type" value="Genomic_DNA"/>
</dbReference>
<name>A0ABX3ZL29_9BACL</name>